<comment type="caution">
    <text evidence="3">The sequence shown here is derived from an EMBL/GenBank/DDBJ whole genome shotgun (WGS) entry which is preliminary data.</text>
</comment>
<sequence>MSIGALLRELRGKRSLREIERESGVSHTYLSSLEKGYDPRTGKERKPTPDTLKKLAQVYDISYEQLMLSAGYMDMDRNDNRSLMNAPDGAPVADDDSDMNYSSHARRNPQQRTVKETRPCYELADVLQGDVPVYYRGHLLNEADCQRTLTMLDVLFPDSKHTKPEEGKPDDKQL</sequence>
<dbReference type="CDD" id="cd00093">
    <property type="entry name" value="HTH_XRE"/>
    <property type="match status" value="1"/>
</dbReference>
<feature type="domain" description="HTH cro/C1-type" evidence="2">
    <location>
        <begin position="7"/>
        <end position="66"/>
    </location>
</feature>
<dbReference type="EMBL" id="JAJNBZ010000015">
    <property type="protein sequence ID" value="MCE5171189.1"/>
    <property type="molecule type" value="Genomic_DNA"/>
</dbReference>
<dbReference type="InterPro" id="IPR010982">
    <property type="entry name" value="Lambda_DNA-bd_dom_sf"/>
</dbReference>
<dbReference type="RefSeq" id="WP_233697730.1">
    <property type="nucleotide sequence ID" value="NZ_JAJNBZ010000015.1"/>
</dbReference>
<evidence type="ECO:0000256" key="1">
    <source>
        <dbReference type="SAM" id="MobiDB-lite"/>
    </source>
</evidence>
<gene>
    <name evidence="3" type="ORF">LQV63_17960</name>
</gene>
<dbReference type="InterPro" id="IPR001387">
    <property type="entry name" value="Cro/C1-type_HTH"/>
</dbReference>
<organism evidence="3 4">
    <name type="scientific">Paenibacillus profundus</name>
    <dbReference type="NCBI Taxonomy" id="1173085"/>
    <lineage>
        <taxon>Bacteria</taxon>
        <taxon>Bacillati</taxon>
        <taxon>Bacillota</taxon>
        <taxon>Bacilli</taxon>
        <taxon>Bacillales</taxon>
        <taxon>Paenibacillaceae</taxon>
        <taxon>Paenibacillus</taxon>
    </lineage>
</organism>
<dbReference type="SMART" id="SM00530">
    <property type="entry name" value="HTH_XRE"/>
    <property type="match status" value="1"/>
</dbReference>
<feature type="region of interest" description="Disordered" evidence="1">
    <location>
        <begin position="79"/>
        <end position="115"/>
    </location>
</feature>
<keyword evidence="4" id="KW-1185">Reference proteome</keyword>
<proteinExistence type="predicted"/>
<accession>A0ABS8YNM1</accession>
<dbReference type="Pfam" id="PF01381">
    <property type="entry name" value="HTH_3"/>
    <property type="match status" value="1"/>
</dbReference>
<reference evidence="3 4" key="1">
    <citation type="submission" date="2021-11" db="EMBL/GenBank/DDBJ databases">
        <title>Draft genome sequence of Paenibacillus profundus YoMME, a new Gram-positive bacteria with exoelectrogenic properties.</title>
        <authorList>
            <person name="Hubenova Y."/>
            <person name="Hubenova E."/>
            <person name="Manasiev Y."/>
            <person name="Peykov S."/>
            <person name="Mitov M."/>
        </authorList>
    </citation>
    <scope>NUCLEOTIDE SEQUENCE [LARGE SCALE GENOMIC DNA]</scope>
    <source>
        <strain evidence="3 4">YoMME</strain>
    </source>
</reference>
<protein>
    <submittedName>
        <fullName evidence="3">Helix-turn-helix domain-containing protein</fullName>
    </submittedName>
</protein>
<dbReference type="SUPFAM" id="SSF47413">
    <property type="entry name" value="lambda repressor-like DNA-binding domains"/>
    <property type="match status" value="1"/>
</dbReference>
<name>A0ABS8YNM1_9BACL</name>
<evidence type="ECO:0000313" key="4">
    <source>
        <dbReference type="Proteomes" id="UP001199916"/>
    </source>
</evidence>
<evidence type="ECO:0000313" key="3">
    <source>
        <dbReference type="EMBL" id="MCE5171189.1"/>
    </source>
</evidence>
<evidence type="ECO:0000259" key="2">
    <source>
        <dbReference type="PROSITE" id="PS50943"/>
    </source>
</evidence>
<dbReference type="PROSITE" id="PS50943">
    <property type="entry name" value="HTH_CROC1"/>
    <property type="match status" value="1"/>
</dbReference>
<dbReference type="Gene3D" id="1.10.260.40">
    <property type="entry name" value="lambda repressor-like DNA-binding domains"/>
    <property type="match status" value="1"/>
</dbReference>
<dbReference type="Proteomes" id="UP001199916">
    <property type="component" value="Unassembled WGS sequence"/>
</dbReference>